<reference evidence="2" key="1">
    <citation type="journal article" date="2019" name="Curr. Biol.">
        <title>Genome Sequence of Striga asiatica Provides Insight into the Evolution of Plant Parasitism.</title>
        <authorList>
            <person name="Yoshida S."/>
            <person name="Kim S."/>
            <person name="Wafula E.K."/>
            <person name="Tanskanen J."/>
            <person name="Kim Y.M."/>
            <person name="Honaas L."/>
            <person name="Yang Z."/>
            <person name="Spallek T."/>
            <person name="Conn C.E."/>
            <person name="Ichihashi Y."/>
            <person name="Cheong K."/>
            <person name="Cui S."/>
            <person name="Der J.P."/>
            <person name="Gundlach H."/>
            <person name="Jiao Y."/>
            <person name="Hori C."/>
            <person name="Ishida J.K."/>
            <person name="Kasahara H."/>
            <person name="Kiba T."/>
            <person name="Kim M.S."/>
            <person name="Koo N."/>
            <person name="Laohavisit A."/>
            <person name="Lee Y.H."/>
            <person name="Lumba S."/>
            <person name="McCourt P."/>
            <person name="Mortimer J.C."/>
            <person name="Mutuku J.M."/>
            <person name="Nomura T."/>
            <person name="Sasaki-Sekimoto Y."/>
            <person name="Seto Y."/>
            <person name="Wang Y."/>
            <person name="Wakatake T."/>
            <person name="Sakakibara H."/>
            <person name="Demura T."/>
            <person name="Yamaguchi S."/>
            <person name="Yoneyama K."/>
            <person name="Manabe R.I."/>
            <person name="Nelson D.C."/>
            <person name="Schulman A.H."/>
            <person name="Timko M.P."/>
            <person name="dePamphilis C.W."/>
            <person name="Choi D."/>
            <person name="Shirasu K."/>
        </authorList>
    </citation>
    <scope>NUCLEOTIDE SEQUENCE [LARGE SCALE GENOMIC DNA]</scope>
    <source>
        <strain evidence="2">cv. UVA1</strain>
    </source>
</reference>
<dbReference type="Proteomes" id="UP000325081">
    <property type="component" value="Unassembled WGS sequence"/>
</dbReference>
<evidence type="ECO:0000313" key="2">
    <source>
        <dbReference type="Proteomes" id="UP000325081"/>
    </source>
</evidence>
<proteinExistence type="predicted"/>
<keyword evidence="2" id="KW-1185">Reference proteome</keyword>
<organism evidence="1 2">
    <name type="scientific">Striga asiatica</name>
    <name type="common">Asiatic witchweed</name>
    <name type="synonym">Buchnera asiatica</name>
    <dbReference type="NCBI Taxonomy" id="4170"/>
    <lineage>
        <taxon>Eukaryota</taxon>
        <taxon>Viridiplantae</taxon>
        <taxon>Streptophyta</taxon>
        <taxon>Embryophyta</taxon>
        <taxon>Tracheophyta</taxon>
        <taxon>Spermatophyta</taxon>
        <taxon>Magnoliopsida</taxon>
        <taxon>eudicotyledons</taxon>
        <taxon>Gunneridae</taxon>
        <taxon>Pentapetalae</taxon>
        <taxon>asterids</taxon>
        <taxon>lamiids</taxon>
        <taxon>Lamiales</taxon>
        <taxon>Orobanchaceae</taxon>
        <taxon>Buchnereae</taxon>
        <taxon>Striga</taxon>
    </lineage>
</organism>
<name>A0A5A7NWJ8_STRAF</name>
<dbReference type="AlphaFoldDB" id="A0A5A7NWJ8"/>
<sequence length="208" mass="23346">MSALARARALNRMSCFVAFVNRCAAVHSNHIGVASHRRPSLDGKGCGMRTPEELFAVGRGFSNGDNTNTAILAAIDGPVKSEMNVADKMYILLQELWPTIGNSSRTKMLIELRYQALIPSPFRTRMTHLARVNNFKILIGPGRLEQTSIYKRGFKKGTFDADLWEAFKRAHLKDVFNRNHLGLDATDKCAILAEYKEARKYEEQGNQT</sequence>
<dbReference type="EMBL" id="BKCP01000001">
    <property type="protein sequence ID" value="GER24637.1"/>
    <property type="molecule type" value="Genomic_DNA"/>
</dbReference>
<evidence type="ECO:0000313" key="1">
    <source>
        <dbReference type="EMBL" id="GER24637.1"/>
    </source>
</evidence>
<comment type="caution">
    <text evidence="1">The sequence shown here is derived from an EMBL/GenBank/DDBJ whole genome shotgun (WGS) entry which is preliminary data.</text>
</comment>
<protein>
    <submittedName>
        <fullName evidence="1">ABC transporter C family member 2</fullName>
    </submittedName>
</protein>
<accession>A0A5A7NWJ8</accession>
<gene>
    <name evidence="1" type="ORF">STAS_00180</name>
</gene>